<gene>
    <name evidence="1" type="ORF">PAXRUDRAFT_159342</name>
</gene>
<evidence type="ECO:0000313" key="2">
    <source>
        <dbReference type="Proteomes" id="UP000054538"/>
    </source>
</evidence>
<dbReference type="Proteomes" id="UP000054538">
    <property type="component" value="Unassembled WGS sequence"/>
</dbReference>
<reference evidence="2" key="2">
    <citation type="submission" date="2015-01" db="EMBL/GenBank/DDBJ databases">
        <title>Evolutionary Origins and Diversification of the Mycorrhizal Mutualists.</title>
        <authorList>
            <consortium name="DOE Joint Genome Institute"/>
            <consortium name="Mycorrhizal Genomics Consortium"/>
            <person name="Kohler A."/>
            <person name="Kuo A."/>
            <person name="Nagy L.G."/>
            <person name="Floudas D."/>
            <person name="Copeland A."/>
            <person name="Barry K.W."/>
            <person name="Cichocki N."/>
            <person name="Veneault-Fourrey C."/>
            <person name="LaButti K."/>
            <person name="Lindquist E.A."/>
            <person name="Lipzen A."/>
            <person name="Lundell T."/>
            <person name="Morin E."/>
            <person name="Murat C."/>
            <person name="Riley R."/>
            <person name="Ohm R."/>
            <person name="Sun H."/>
            <person name="Tunlid A."/>
            <person name="Henrissat B."/>
            <person name="Grigoriev I.V."/>
            <person name="Hibbett D.S."/>
            <person name="Martin F."/>
        </authorList>
    </citation>
    <scope>NUCLEOTIDE SEQUENCE [LARGE SCALE GENOMIC DNA]</scope>
    <source>
        <strain evidence="2">Ve08.2h10</strain>
    </source>
</reference>
<dbReference type="HOGENOM" id="CLU_058572_1_0_1"/>
<reference evidence="1 2" key="1">
    <citation type="submission" date="2014-04" db="EMBL/GenBank/DDBJ databases">
        <authorList>
            <consortium name="DOE Joint Genome Institute"/>
            <person name="Kuo A."/>
            <person name="Kohler A."/>
            <person name="Jargeat P."/>
            <person name="Nagy L.G."/>
            <person name="Floudas D."/>
            <person name="Copeland A."/>
            <person name="Barry K.W."/>
            <person name="Cichocki N."/>
            <person name="Veneault-Fourrey C."/>
            <person name="LaButti K."/>
            <person name="Lindquist E.A."/>
            <person name="Lipzen A."/>
            <person name="Lundell T."/>
            <person name="Morin E."/>
            <person name="Murat C."/>
            <person name="Sun H."/>
            <person name="Tunlid A."/>
            <person name="Henrissat B."/>
            <person name="Grigoriev I.V."/>
            <person name="Hibbett D.S."/>
            <person name="Martin F."/>
            <person name="Nordberg H.P."/>
            <person name="Cantor M.N."/>
            <person name="Hua S.X."/>
        </authorList>
    </citation>
    <scope>NUCLEOTIDE SEQUENCE [LARGE SCALE GENOMIC DNA]</scope>
    <source>
        <strain evidence="1 2">Ve08.2h10</strain>
    </source>
</reference>
<name>A0A0D0D8V3_9AGAM</name>
<dbReference type="AlphaFoldDB" id="A0A0D0D8V3"/>
<keyword evidence="2" id="KW-1185">Reference proteome</keyword>
<dbReference type="InParanoid" id="A0A0D0D8V3"/>
<accession>A0A0D0D8V3</accession>
<organism evidence="1 2">
    <name type="scientific">Paxillus rubicundulus Ve08.2h10</name>
    <dbReference type="NCBI Taxonomy" id="930991"/>
    <lineage>
        <taxon>Eukaryota</taxon>
        <taxon>Fungi</taxon>
        <taxon>Dikarya</taxon>
        <taxon>Basidiomycota</taxon>
        <taxon>Agaricomycotina</taxon>
        <taxon>Agaricomycetes</taxon>
        <taxon>Agaricomycetidae</taxon>
        <taxon>Boletales</taxon>
        <taxon>Paxilineae</taxon>
        <taxon>Paxillaceae</taxon>
        <taxon>Paxillus</taxon>
    </lineage>
</organism>
<protein>
    <submittedName>
        <fullName evidence="1">Uncharacterized protein</fullName>
    </submittedName>
</protein>
<sequence>MSVPQRSSDATSLDSSLEVLLEALKTGENGNEKEGLPGKWQWKKELDLGINYLINAANRAGLKCCRKVFDICFDNSTAESDHLLCNSNTSEGCARCCIPTPTVCCDLHNPQDFSSFSFMQSNPPAQPQRSRLPKYTRKRSDYNLHEALQDWHEDKTAAVFGWAALNDLGPSLLMTNALLDCIIDCAHHHKIHTTQDLRKETSWTDSEKYGEEVIAIIRHHAAPLPSPFNTIPLRSGTGLLTAANTPMLSRTYTIHPQPSPSINSLSMSNATSIGNHLPSVQKQCITCGNCGQEGHNACNRACPRHPSHTTNMDLANKENVCHCLCQVHALPFI</sequence>
<dbReference type="EMBL" id="KN826080">
    <property type="protein sequence ID" value="KIK80181.1"/>
    <property type="molecule type" value="Genomic_DNA"/>
</dbReference>
<dbReference type="OrthoDB" id="2687561at2759"/>
<evidence type="ECO:0000313" key="1">
    <source>
        <dbReference type="EMBL" id="KIK80181.1"/>
    </source>
</evidence>
<proteinExistence type="predicted"/>